<evidence type="ECO:0000256" key="1">
    <source>
        <dbReference type="SAM" id="MobiDB-lite"/>
    </source>
</evidence>
<feature type="region of interest" description="Disordered" evidence="1">
    <location>
        <begin position="1"/>
        <end position="21"/>
    </location>
</feature>
<organism evidence="2 3">
    <name type="scientific">Paracoccus liaowanqingii</name>
    <dbReference type="NCBI Taxonomy" id="2560053"/>
    <lineage>
        <taxon>Bacteria</taxon>
        <taxon>Pseudomonadati</taxon>
        <taxon>Pseudomonadota</taxon>
        <taxon>Alphaproteobacteria</taxon>
        <taxon>Rhodobacterales</taxon>
        <taxon>Paracoccaceae</taxon>
        <taxon>Paracoccus</taxon>
    </lineage>
</organism>
<gene>
    <name evidence="2" type="ORF">E4191_03535</name>
</gene>
<protein>
    <submittedName>
        <fullName evidence="2">Uncharacterized protein</fullName>
    </submittedName>
</protein>
<proteinExistence type="predicted"/>
<reference evidence="3" key="1">
    <citation type="submission" date="2019-03" db="EMBL/GenBank/DDBJ databases">
        <authorList>
            <person name="Li J."/>
        </authorList>
    </citation>
    <scope>NUCLEOTIDE SEQUENCE [LARGE SCALE GENOMIC DNA]</scope>
    <source>
        <strain evidence="3">2251</strain>
    </source>
</reference>
<evidence type="ECO:0000313" key="2">
    <source>
        <dbReference type="EMBL" id="QBX33891.1"/>
    </source>
</evidence>
<dbReference type="Proteomes" id="UP000296374">
    <property type="component" value="Chromosome"/>
</dbReference>
<accession>A0A4P7HLA3</accession>
<dbReference type="AlphaFoldDB" id="A0A4P7HLA3"/>
<sequence>MCSACGFPAKPGHWTDAGASSPAERLRLRFIRLASVNRLLAPWGLKAHDDGATPGLQLFAPGGARVLVDDLESLWLEAARMAGEPIDPLSARALDHEG</sequence>
<dbReference type="KEGG" id="plia:E4191_03535"/>
<evidence type="ECO:0000313" key="3">
    <source>
        <dbReference type="Proteomes" id="UP000296374"/>
    </source>
</evidence>
<name>A0A4P7HLA3_9RHOB</name>
<dbReference type="RefSeq" id="WP_135312185.1">
    <property type="nucleotide sequence ID" value="NZ_CP038439.1"/>
</dbReference>
<dbReference type="EMBL" id="CP038439">
    <property type="protein sequence ID" value="QBX33891.1"/>
    <property type="molecule type" value="Genomic_DNA"/>
</dbReference>